<dbReference type="EMBL" id="CM047591">
    <property type="protein sequence ID" value="KAI9918498.1"/>
    <property type="molecule type" value="Genomic_DNA"/>
</dbReference>
<evidence type="ECO:0000313" key="2">
    <source>
        <dbReference type="Proteomes" id="UP001163321"/>
    </source>
</evidence>
<keyword evidence="2" id="KW-1185">Reference proteome</keyword>
<protein>
    <submittedName>
        <fullName evidence="1">Uncharacterized protein</fullName>
    </submittedName>
</protein>
<gene>
    <name evidence="1" type="ORF">PsorP6_011397</name>
</gene>
<comment type="caution">
    <text evidence="1">The sequence shown here is derived from an EMBL/GenBank/DDBJ whole genome shotgun (WGS) entry which is preliminary data.</text>
</comment>
<proteinExistence type="predicted"/>
<evidence type="ECO:0000313" key="1">
    <source>
        <dbReference type="EMBL" id="KAI9918498.1"/>
    </source>
</evidence>
<reference evidence="1 2" key="1">
    <citation type="journal article" date="2022" name="bioRxiv">
        <title>The genome of the oomycete Peronosclerospora sorghi, a cosmopolitan pathogen of maize and sorghum, is inflated with dispersed pseudogenes.</title>
        <authorList>
            <person name="Fletcher K."/>
            <person name="Martin F."/>
            <person name="Isakeit T."/>
            <person name="Cavanaugh K."/>
            <person name="Magill C."/>
            <person name="Michelmore R."/>
        </authorList>
    </citation>
    <scope>NUCLEOTIDE SEQUENCE [LARGE SCALE GENOMIC DNA]</scope>
    <source>
        <strain evidence="1">P6</strain>
    </source>
</reference>
<sequence>MSGQVEKNERLQCSHVGGQGIDKVLREQVGDEGACDDTDDELEIGTDHLTNSSVSATSFWTLQASTSESLAPVAFHVHKAHPPSACSCTLRCSCTNESNKARFLRYMLEAVATLHSPINKRLCPFRAFHFSTRSLY</sequence>
<organism evidence="1 2">
    <name type="scientific">Peronosclerospora sorghi</name>
    <dbReference type="NCBI Taxonomy" id="230839"/>
    <lineage>
        <taxon>Eukaryota</taxon>
        <taxon>Sar</taxon>
        <taxon>Stramenopiles</taxon>
        <taxon>Oomycota</taxon>
        <taxon>Peronosporomycetes</taxon>
        <taxon>Peronosporales</taxon>
        <taxon>Peronosporaceae</taxon>
        <taxon>Peronosclerospora</taxon>
    </lineage>
</organism>
<dbReference type="Proteomes" id="UP001163321">
    <property type="component" value="Chromosome 12"/>
</dbReference>
<name>A0ACC0WKQ4_9STRA</name>
<accession>A0ACC0WKQ4</accession>